<keyword evidence="11" id="KW-1185">Reference proteome</keyword>
<feature type="transmembrane region" description="Helical" evidence="9">
    <location>
        <begin position="94"/>
        <end position="115"/>
    </location>
</feature>
<dbReference type="Proteomes" id="UP001500751">
    <property type="component" value="Unassembled WGS sequence"/>
</dbReference>
<evidence type="ECO:0000256" key="8">
    <source>
        <dbReference type="ARBA" id="ARBA00037998"/>
    </source>
</evidence>
<dbReference type="EMBL" id="BAAAQN010000045">
    <property type="protein sequence ID" value="GAA2048610.1"/>
    <property type="molecule type" value="Genomic_DNA"/>
</dbReference>
<evidence type="ECO:0000313" key="11">
    <source>
        <dbReference type="Proteomes" id="UP001500751"/>
    </source>
</evidence>
<dbReference type="PANTHER" id="PTHR11795">
    <property type="entry name" value="BRANCHED-CHAIN AMINO ACID TRANSPORT SYSTEM PERMEASE PROTEIN LIVH"/>
    <property type="match status" value="1"/>
</dbReference>
<evidence type="ECO:0000313" key="10">
    <source>
        <dbReference type="EMBL" id="GAA2048610.1"/>
    </source>
</evidence>
<feature type="transmembrane region" description="Helical" evidence="9">
    <location>
        <begin position="6"/>
        <end position="26"/>
    </location>
</feature>
<name>A0ABN2V1G5_9ACTN</name>
<keyword evidence="2" id="KW-0813">Transport</keyword>
<dbReference type="InterPro" id="IPR001851">
    <property type="entry name" value="ABC_transp_permease"/>
</dbReference>
<dbReference type="Pfam" id="PF02653">
    <property type="entry name" value="BPD_transp_2"/>
    <property type="match status" value="1"/>
</dbReference>
<dbReference type="PANTHER" id="PTHR11795:SF450">
    <property type="entry name" value="ABC TRANSPORTER PERMEASE PROTEIN"/>
    <property type="match status" value="1"/>
</dbReference>
<feature type="transmembrane region" description="Helical" evidence="9">
    <location>
        <begin position="135"/>
        <end position="158"/>
    </location>
</feature>
<accession>A0ABN2V1G5</accession>
<evidence type="ECO:0000256" key="3">
    <source>
        <dbReference type="ARBA" id="ARBA00022475"/>
    </source>
</evidence>
<keyword evidence="5" id="KW-0029">Amino-acid transport</keyword>
<feature type="transmembrane region" description="Helical" evidence="9">
    <location>
        <begin position="187"/>
        <end position="208"/>
    </location>
</feature>
<proteinExistence type="inferred from homology"/>
<feature type="transmembrane region" description="Helical" evidence="9">
    <location>
        <begin position="58"/>
        <end position="82"/>
    </location>
</feature>
<feature type="transmembrane region" description="Helical" evidence="9">
    <location>
        <begin position="259"/>
        <end position="277"/>
    </location>
</feature>
<keyword evidence="3" id="KW-1003">Cell membrane</keyword>
<dbReference type="InterPro" id="IPR052157">
    <property type="entry name" value="BCAA_transport_permease"/>
</dbReference>
<feature type="transmembrane region" description="Helical" evidence="9">
    <location>
        <begin position="33"/>
        <end position="52"/>
    </location>
</feature>
<comment type="caution">
    <text evidence="10">The sequence shown here is derived from an EMBL/GenBank/DDBJ whole genome shotgun (WGS) entry which is preliminary data.</text>
</comment>
<keyword evidence="6 9" id="KW-1133">Transmembrane helix</keyword>
<dbReference type="RefSeq" id="WP_344669303.1">
    <property type="nucleotide sequence ID" value="NZ_BAAAQN010000045.1"/>
</dbReference>
<evidence type="ECO:0000256" key="6">
    <source>
        <dbReference type="ARBA" id="ARBA00022989"/>
    </source>
</evidence>
<evidence type="ECO:0000256" key="1">
    <source>
        <dbReference type="ARBA" id="ARBA00004651"/>
    </source>
</evidence>
<protein>
    <recommendedName>
        <fullName evidence="12">Branched-chain amino acid ABC transporter permease</fullName>
    </recommendedName>
</protein>
<keyword evidence="7 9" id="KW-0472">Membrane</keyword>
<evidence type="ECO:0000256" key="7">
    <source>
        <dbReference type="ARBA" id="ARBA00023136"/>
    </source>
</evidence>
<evidence type="ECO:0000256" key="2">
    <source>
        <dbReference type="ARBA" id="ARBA00022448"/>
    </source>
</evidence>
<evidence type="ECO:0000256" key="9">
    <source>
        <dbReference type="SAM" id="Phobius"/>
    </source>
</evidence>
<comment type="similarity">
    <text evidence="8">Belongs to the binding-protein-dependent transport system permease family. LivHM subfamily.</text>
</comment>
<evidence type="ECO:0008006" key="12">
    <source>
        <dbReference type="Google" id="ProtNLM"/>
    </source>
</evidence>
<keyword evidence="4 9" id="KW-0812">Transmembrane</keyword>
<feature type="transmembrane region" description="Helical" evidence="9">
    <location>
        <begin position="214"/>
        <end position="231"/>
    </location>
</feature>
<organism evidence="10 11">
    <name type="scientific">Catenulispora yoronensis</name>
    <dbReference type="NCBI Taxonomy" id="450799"/>
    <lineage>
        <taxon>Bacteria</taxon>
        <taxon>Bacillati</taxon>
        <taxon>Actinomycetota</taxon>
        <taxon>Actinomycetes</taxon>
        <taxon>Catenulisporales</taxon>
        <taxon>Catenulisporaceae</taxon>
        <taxon>Catenulispora</taxon>
    </lineage>
</organism>
<evidence type="ECO:0000256" key="5">
    <source>
        <dbReference type="ARBA" id="ARBA00022970"/>
    </source>
</evidence>
<evidence type="ECO:0000256" key="4">
    <source>
        <dbReference type="ARBA" id="ARBA00022692"/>
    </source>
</evidence>
<reference evidence="10 11" key="1">
    <citation type="journal article" date="2019" name="Int. J. Syst. Evol. Microbiol.">
        <title>The Global Catalogue of Microorganisms (GCM) 10K type strain sequencing project: providing services to taxonomists for standard genome sequencing and annotation.</title>
        <authorList>
            <consortium name="The Broad Institute Genomics Platform"/>
            <consortium name="The Broad Institute Genome Sequencing Center for Infectious Disease"/>
            <person name="Wu L."/>
            <person name="Ma J."/>
        </authorList>
    </citation>
    <scope>NUCLEOTIDE SEQUENCE [LARGE SCALE GENOMIC DNA]</scope>
    <source>
        <strain evidence="10 11">JCM 16014</strain>
    </source>
</reference>
<sequence>MLQLSTAIAGLIGGGAFALLGLCTLLTYRFVAVVNFTQTAVGAFGAFAMVIAKEHGVPLALAVVLGLIAGAAAHAAIGFGMTRYFAEGSQEVKTAVTAVLFTALLGLGGMLFGAAHPHAFPDPFNKPAFTVANVTVVWTVVVVCLLALVFAVAPVLVLNRTHTGLLLRALASRPRTAELVGVPAPRLAMIVWTVTGAATALAMMVVAPSFANDFSSLSLLITWAFAAALLGSFRSFWGTLFGGLGLGALQGLLSSFESLNVYRGVVPLVVIILVLVWNQRHARWDAAA</sequence>
<gene>
    <name evidence="10" type="ORF">GCM10009839_62850</name>
</gene>
<comment type="subcellular location">
    <subcellularLocation>
        <location evidence="1">Cell membrane</location>
        <topology evidence="1">Multi-pass membrane protein</topology>
    </subcellularLocation>
</comment>